<evidence type="ECO:0000256" key="11">
    <source>
        <dbReference type="ARBA" id="ARBA00023157"/>
    </source>
</evidence>
<dbReference type="Pfam" id="PF00026">
    <property type="entry name" value="Asp"/>
    <property type="match status" value="1"/>
</dbReference>
<proteinExistence type="inferred from homology"/>
<dbReference type="CDD" id="cd05474">
    <property type="entry name" value="SAP_like"/>
    <property type="match status" value="1"/>
</dbReference>
<feature type="active site" evidence="12">
    <location>
        <position position="279"/>
    </location>
</feature>
<dbReference type="RefSeq" id="XP_003870722.1">
    <property type="nucleotide sequence ID" value="XM_003870673.1"/>
</dbReference>
<feature type="chain" id="PRO_5003616913" description="candidapepsin" evidence="15">
    <location>
        <begin position="19"/>
        <end position="410"/>
    </location>
</feature>
<dbReference type="GO" id="GO:0004190">
    <property type="term" value="F:aspartic-type endopeptidase activity"/>
    <property type="evidence" value="ECO:0007669"/>
    <property type="project" value="UniProtKB-KW"/>
</dbReference>
<reference evidence="17 18" key="1">
    <citation type="journal article" date="2012" name="PLoS ONE">
        <title>Sequence and analysis of the genome of the pathogenic yeast Candida orthopsilosis.</title>
        <authorList>
            <person name="Riccombeni A."/>
            <person name="Vidanes G."/>
            <person name="Proux-Wera E."/>
            <person name="Wolfe K.H."/>
            <person name="Butler G."/>
        </authorList>
    </citation>
    <scope>NUCLEOTIDE SEQUENCE [LARGE SCALE GENOMIC DNA]</scope>
    <source>
        <strain evidence="17 18">Co 90-125</strain>
    </source>
</reference>
<evidence type="ECO:0000256" key="7">
    <source>
        <dbReference type="ARBA" id="ARBA00022729"/>
    </source>
</evidence>
<keyword evidence="5" id="KW-0964">Secreted</keyword>
<dbReference type="GeneID" id="14541710"/>
<sequence>MVSITTIIQNSLLSSLFALHCQSAAIIPNCNQVVPVDFQVSYHDRFDDKDLFIDNEFNKDEGLAKRDYIKTNLKRRKSYYTTELKIGSQKKKVKVVIDTGSSDLWVPSSEAKCLDNSKCRSEGVYSVEKSKTAKKLNQPFEIEYPDDTSASGVYVQDTVRIGKKTISQQQFAVVDKSSAKMGALGIGLKSDEETSDNSTYDNFVFNLKKQGLINKAGYSLYLPEKEKKSGTILFGGIDEDKCSGNLTKFIVSSDKLAVPLQSVSFENKNYKNDTEAIIDSGSTFSYLPTNIVDGISDLLNGSYSDKLGVYVVDCKNRRKKSGYITFNFNNETSILAPLSHFVDCLKKIKSHVPDHEKNHCGLSILRGDGDGETILGDNFLRSAYVSVDLEDKTVGLAQVKHSKHHSYKGI</sequence>
<evidence type="ECO:0000313" key="17">
    <source>
        <dbReference type="EMBL" id="CCG24594.1"/>
    </source>
</evidence>
<evidence type="ECO:0000256" key="2">
    <source>
        <dbReference type="ARBA" id="ARBA00004613"/>
    </source>
</evidence>
<dbReference type="InterPro" id="IPR033121">
    <property type="entry name" value="PEPTIDASE_A1"/>
</dbReference>
<keyword evidence="7 15" id="KW-0732">Signal</keyword>
<dbReference type="InterPro" id="IPR021109">
    <property type="entry name" value="Peptidase_aspartic_dom_sf"/>
</dbReference>
<keyword evidence="6 14" id="KW-0645">Protease</keyword>
<comment type="similarity">
    <text evidence="3 14">Belongs to the peptidase A1 family.</text>
</comment>
<accession>H8X9C8</accession>
<evidence type="ECO:0000256" key="10">
    <source>
        <dbReference type="ARBA" id="ARBA00023145"/>
    </source>
</evidence>
<dbReference type="GO" id="GO:0006508">
    <property type="term" value="P:proteolysis"/>
    <property type="evidence" value="ECO:0007669"/>
    <property type="project" value="UniProtKB-KW"/>
</dbReference>
<keyword evidence="18" id="KW-1185">Reference proteome</keyword>
<dbReference type="PANTHER" id="PTHR47966:SF65">
    <property type="entry name" value="ASPARTIC-TYPE ENDOPEPTIDASE"/>
    <property type="match status" value="1"/>
</dbReference>
<feature type="active site" evidence="12">
    <location>
        <position position="98"/>
    </location>
</feature>
<dbReference type="InterPro" id="IPR001461">
    <property type="entry name" value="Aspartic_peptidase_A1"/>
</dbReference>
<evidence type="ECO:0000256" key="5">
    <source>
        <dbReference type="ARBA" id="ARBA00022525"/>
    </source>
</evidence>
<dbReference type="KEGG" id="cot:CORT_0F03710"/>
<dbReference type="MEROPS" id="A01.014"/>
<evidence type="ECO:0000256" key="8">
    <source>
        <dbReference type="ARBA" id="ARBA00022750"/>
    </source>
</evidence>
<dbReference type="EC" id="3.4.23.24" evidence="4"/>
<evidence type="ECO:0000256" key="9">
    <source>
        <dbReference type="ARBA" id="ARBA00022801"/>
    </source>
</evidence>
<dbReference type="eggNOG" id="KOG1339">
    <property type="taxonomic scope" value="Eukaryota"/>
</dbReference>
<evidence type="ECO:0000256" key="15">
    <source>
        <dbReference type="SAM" id="SignalP"/>
    </source>
</evidence>
<gene>
    <name evidence="17" type="ORF">CORT_0F03710</name>
</gene>
<dbReference type="AlphaFoldDB" id="H8X9C8"/>
<dbReference type="PANTHER" id="PTHR47966">
    <property type="entry name" value="BETA-SITE APP-CLEAVING ENZYME, ISOFORM A-RELATED"/>
    <property type="match status" value="1"/>
</dbReference>
<evidence type="ECO:0000256" key="1">
    <source>
        <dbReference type="ARBA" id="ARBA00001675"/>
    </source>
</evidence>
<dbReference type="OrthoDB" id="771136at2759"/>
<dbReference type="SUPFAM" id="SSF50630">
    <property type="entry name" value="Acid proteases"/>
    <property type="match status" value="1"/>
</dbReference>
<feature type="domain" description="Peptidase A1" evidence="16">
    <location>
        <begin position="80"/>
        <end position="397"/>
    </location>
</feature>
<dbReference type="InterPro" id="IPR001969">
    <property type="entry name" value="Aspartic_peptidase_AS"/>
</dbReference>
<feature type="disulfide bond" evidence="13">
    <location>
        <begin position="314"/>
        <end position="360"/>
    </location>
</feature>
<evidence type="ECO:0000256" key="3">
    <source>
        <dbReference type="ARBA" id="ARBA00007447"/>
    </source>
</evidence>
<dbReference type="HOGENOM" id="CLU_013253_9_1_1"/>
<dbReference type="PRINTS" id="PR00792">
    <property type="entry name" value="PEPSIN"/>
</dbReference>
<organism evidence="17 18">
    <name type="scientific">Candida orthopsilosis (strain 90-125)</name>
    <name type="common">Yeast</name>
    <dbReference type="NCBI Taxonomy" id="1136231"/>
    <lineage>
        <taxon>Eukaryota</taxon>
        <taxon>Fungi</taxon>
        <taxon>Dikarya</taxon>
        <taxon>Ascomycota</taxon>
        <taxon>Saccharomycotina</taxon>
        <taxon>Pichiomycetes</taxon>
        <taxon>Debaryomycetaceae</taxon>
        <taxon>Candida/Lodderomyces clade</taxon>
        <taxon>Candida</taxon>
    </lineage>
</organism>
<dbReference type="Gene3D" id="2.40.70.10">
    <property type="entry name" value="Acid Proteases"/>
    <property type="match status" value="2"/>
</dbReference>
<evidence type="ECO:0000256" key="6">
    <source>
        <dbReference type="ARBA" id="ARBA00022670"/>
    </source>
</evidence>
<name>H8X9C8_CANO9</name>
<evidence type="ECO:0000256" key="13">
    <source>
        <dbReference type="PIRSR" id="PIRSR601461-2"/>
    </source>
</evidence>
<evidence type="ECO:0000256" key="14">
    <source>
        <dbReference type="RuleBase" id="RU000454"/>
    </source>
</evidence>
<evidence type="ECO:0000256" key="4">
    <source>
        <dbReference type="ARBA" id="ARBA00013207"/>
    </source>
</evidence>
<comment type="subcellular location">
    <subcellularLocation>
        <location evidence="2">Secreted</location>
    </subcellularLocation>
</comment>
<keyword evidence="10" id="KW-0865">Zymogen</keyword>
<dbReference type="InterPro" id="IPR033876">
    <property type="entry name" value="SAP-like"/>
</dbReference>
<dbReference type="FunFam" id="2.40.70.10:FF:000011">
    <property type="entry name" value="Aspartic protease"/>
    <property type="match status" value="1"/>
</dbReference>
<keyword evidence="11 13" id="KW-1015">Disulfide bond</keyword>
<keyword evidence="9 14" id="KW-0378">Hydrolase</keyword>
<feature type="signal peptide" evidence="15">
    <location>
        <begin position="1"/>
        <end position="18"/>
    </location>
</feature>
<keyword evidence="8 14" id="KW-0064">Aspartyl protease</keyword>
<dbReference type="Proteomes" id="UP000005018">
    <property type="component" value="Chromosome 6"/>
</dbReference>
<dbReference type="PROSITE" id="PS51767">
    <property type="entry name" value="PEPTIDASE_A1"/>
    <property type="match status" value="1"/>
</dbReference>
<evidence type="ECO:0000256" key="12">
    <source>
        <dbReference type="PIRSR" id="PIRSR601461-1"/>
    </source>
</evidence>
<dbReference type="PROSITE" id="PS00141">
    <property type="entry name" value="ASP_PROTEASE"/>
    <property type="match status" value="2"/>
</dbReference>
<comment type="catalytic activity">
    <reaction evidence="1">
        <text>Preferential cleavage at the carboxyl of hydrophobic amino acids, but fails to cleave 15-Leu-|-Tyr-16, 16-Tyr-|-Leu-17 and 24-Phe-|-Phe-25 of insulin B chain. Activates trypsinogen, and degrades keratin.</text>
        <dbReference type="EC" id="3.4.23.24"/>
    </reaction>
</comment>
<evidence type="ECO:0000259" key="16">
    <source>
        <dbReference type="PROSITE" id="PS51767"/>
    </source>
</evidence>
<dbReference type="GO" id="GO:0005576">
    <property type="term" value="C:extracellular region"/>
    <property type="evidence" value="ECO:0007669"/>
    <property type="project" value="UniProtKB-SubCell"/>
</dbReference>
<evidence type="ECO:0000313" key="18">
    <source>
        <dbReference type="Proteomes" id="UP000005018"/>
    </source>
</evidence>
<dbReference type="EMBL" id="HE681724">
    <property type="protein sequence ID" value="CCG24594.1"/>
    <property type="molecule type" value="Genomic_DNA"/>
</dbReference>
<protein>
    <recommendedName>
        <fullName evidence="4">candidapepsin</fullName>
        <ecNumber evidence="4">3.4.23.24</ecNumber>
    </recommendedName>
</protein>